<sequence length="372" mass="42968">MAASLKYTKEPHKETYSEIIDVRSSREFAEDRIPGAINLPVLNDAERAEVGTIYKQFSPFQARKIGAAIVSKNISKHLKEHFANKEKNYQPLIYCWRGGQRSASLAMVLSQIGWRVTLLEGGYKTYRNYVRQQLDLLPRQLNYKILCGLTGSGKTHILRKMHQRGFQVLDLEALANHRGSLLGQKWLGESGCQPAQKFFESQLLQVLQKFNPDQTVWVESESTKIGEIHLPHSLWEKMKQSSCVEIRLPLDARVEFLLREYPHLINNPDILKTKLEKLKYRCGWTKISQWYRMIDNQDWELFVKDMLEYHYDPTYGKSMQVNFARIEEVVSFADLSDSNINSWLDSLCFYNSCVNSVSGGDIINTYAQKSGL</sequence>
<dbReference type="InterPro" id="IPR017582">
    <property type="entry name" value="SelU"/>
</dbReference>
<dbReference type="InterPro" id="IPR036873">
    <property type="entry name" value="Rhodanese-like_dom_sf"/>
</dbReference>
<dbReference type="InterPro" id="IPR001763">
    <property type="entry name" value="Rhodanese-like_dom"/>
</dbReference>
<dbReference type="Pfam" id="PF26341">
    <property type="entry name" value="AAA_SelU"/>
    <property type="match status" value="1"/>
</dbReference>
<dbReference type="Pfam" id="PF00581">
    <property type="entry name" value="Rhodanese"/>
    <property type="match status" value="1"/>
</dbReference>
<organism evidence="3 4">
    <name type="scientific">Plectonema cf. radiosum LEGE 06105</name>
    <dbReference type="NCBI Taxonomy" id="945769"/>
    <lineage>
        <taxon>Bacteria</taxon>
        <taxon>Bacillati</taxon>
        <taxon>Cyanobacteriota</taxon>
        <taxon>Cyanophyceae</taxon>
        <taxon>Oscillatoriophycideae</taxon>
        <taxon>Oscillatoriales</taxon>
        <taxon>Microcoleaceae</taxon>
        <taxon>Plectonema</taxon>
    </lineage>
</organism>
<gene>
    <name evidence="3" type="primary">mnmH</name>
    <name evidence="3" type="ORF">IQ247_07220</name>
</gene>
<accession>A0A8J7F0V5</accession>
<name>A0A8J7F0V5_9CYAN</name>
<dbReference type="NCBIfam" id="NF008750">
    <property type="entry name" value="PRK11784.1-2"/>
    <property type="match status" value="1"/>
</dbReference>
<keyword evidence="4" id="KW-1185">Reference proteome</keyword>
<dbReference type="PANTHER" id="PTHR30401:SF0">
    <property type="entry name" value="TRNA 2-SELENOURIDINE SYNTHASE"/>
    <property type="match status" value="1"/>
</dbReference>
<evidence type="ECO:0000313" key="3">
    <source>
        <dbReference type="EMBL" id="MBE9212505.1"/>
    </source>
</evidence>
<dbReference type="EMBL" id="JADEWL010000015">
    <property type="protein sequence ID" value="MBE9212505.1"/>
    <property type="molecule type" value="Genomic_DNA"/>
</dbReference>
<dbReference type="CDD" id="cd01520">
    <property type="entry name" value="RHOD_YbbB"/>
    <property type="match status" value="1"/>
</dbReference>
<dbReference type="Gene3D" id="3.40.250.10">
    <property type="entry name" value="Rhodanese-like domain"/>
    <property type="match status" value="1"/>
</dbReference>
<keyword evidence="1" id="KW-0711">Selenium</keyword>
<dbReference type="Proteomes" id="UP000620559">
    <property type="component" value="Unassembled WGS sequence"/>
</dbReference>
<protein>
    <submittedName>
        <fullName evidence="3">tRNA 2-selenouridine(34) synthase MnmH</fullName>
    </submittedName>
</protein>
<dbReference type="GO" id="GO:0043828">
    <property type="term" value="F:tRNA 2-selenouridine synthase activity"/>
    <property type="evidence" value="ECO:0007669"/>
    <property type="project" value="InterPro"/>
</dbReference>
<dbReference type="NCBIfam" id="NF008752">
    <property type="entry name" value="PRK11784.1-4"/>
    <property type="match status" value="1"/>
</dbReference>
<feature type="domain" description="Rhodanese" evidence="2">
    <location>
        <begin position="19"/>
        <end position="135"/>
    </location>
</feature>
<dbReference type="InterPro" id="IPR058840">
    <property type="entry name" value="AAA_SelU"/>
</dbReference>
<dbReference type="GO" id="GO:0002098">
    <property type="term" value="P:tRNA wobble uridine modification"/>
    <property type="evidence" value="ECO:0007669"/>
    <property type="project" value="InterPro"/>
</dbReference>
<evidence type="ECO:0000256" key="1">
    <source>
        <dbReference type="ARBA" id="ARBA00023266"/>
    </source>
</evidence>
<proteinExistence type="predicted"/>
<dbReference type="InterPro" id="IPR027417">
    <property type="entry name" value="P-loop_NTPase"/>
</dbReference>
<evidence type="ECO:0000259" key="2">
    <source>
        <dbReference type="PROSITE" id="PS50206"/>
    </source>
</evidence>
<comment type="caution">
    <text evidence="3">The sequence shown here is derived from an EMBL/GenBank/DDBJ whole genome shotgun (WGS) entry which is preliminary data.</text>
</comment>
<dbReference type="AlphaFoldDB" id="A0A8J7F0V5"/>
<dbReference type="SMART" id="SM00450">
    <property type="entry name" value="RHOD"/>
    <property type="match status" value="1"/>
</dbReference>
<reference evidence="3" key="1">
    <citation type="submission" date="2020-10" db="EMBL/GenBank/DDBJ databases">
        <authorList>
            <person name="Castelo-Branco R."/>
            <person name="Eusebio N."/>
            <person name="Adriana R."/>
            <person name="Vieira A."/>
            <person name="Brugerolle De Fraissinette N."/>
            <person name="Rezende De Castro R."/>
            <person name="Schneider M.P."/>
            <person name="Vasconcelos V."/>
            <person name="Leao P.N."/>
        </authorList>
    </citation>
    <scope>NUCLEOTIDE SEQUENCE</scope>
    <source>
        <strain evidence="3">LEGE 06105</strain>
    </source>
</reference>
<dbReference type="PROSITE" id="PS50206">
    <property type="entry name" value="RHODANESE_3"/>
    <property type="match status" value="1"/>
</dbReference>
<dbReference type="RefSeq" id="WP_193918517.1">
    <property type="nucleotide sequence ID" value="NZ_JADEWL010000015.1"/>
</dbReference>
<dbReference type="SUPFAM" id="SSF52821">
    <property type="entry name" value="Rhodanese/Cell cycle control phosphatase"/>
    <property type="match status" value="1"/>
</dbReference>
<dbReference type="SUPFAM" id="SSF52540">
    <property type="entry name" value="P-loop containing nucleoside triphosphate hydrolases"/>
    <property type="match status" value="1"/>
</dbReference>
<dbReference type="NCBIfam" id="TIGR03167">
    <property type="entry name" value="tRNA_sel_U_synt"/>
    <property type="match status" value="1"/>
</dbReference>
<evidence type="ECO:0000313" key="4">
    <source>
        <dbReference type="Proteomes" id="UP000620559"/>
    </source>
</evidence>
<dbReference type="PANTHER" id="PTHR30401">
    <property type="entry name" value="TRNA 2-SELENOURIDINE SYNTHASE"/>
    <property type="match status" value="1"/>
</dbReference>